<sequence length="2080" mass="226579">MSYLPFMPWTLQKRLLRYLLSQLDFLETDDLDLEDLGIRWGQRSIVELKNVGLKTSKLSSILPLSTLVNFISARISYLTITVPADILTSGIEIDISGVNVHLNVDPKDEKGHAFTRPEQRKPPARGTKSNRPRTGTPTVHDPGGRRTAPYRPLEESLFHPDLAVQQLAESFLQTESQEDRLELQAAIASQSRHERESISSSISSEEEVGIGATEGYTLPSFVASCLAGIADRLQLHVKDIVIHVEFEHSRDSPNPSRTRDTRSTLFLLNLSELCIQGVGPVPKDHSQGTPKRKIVLHQFSILVLPDSSSDSSDPGSSETTSPILKHSHASPLSTALALNPVQEHGTDLAFSDSMERISDYTAGLRHPQQIDRSTISSDSVFPNESQAALRIPAGLENSLDDSTLFAATSQELRLSNSSDRGSPPPVRPSSTSAYNIFGDHAKRDVDEPLPHDHLLNSRRISSPGSIDNQVYAESFAKSGPSALEMEDAISGDLPAEDLTESKIFTHDEAESMYMSALSVSRGSPGDGKQMPGAWDWAGDRERASSRSSNPELVGSSIGALPSHQPASGVSPRTPPLCLISSADPGAPGKDGSVDSVASLGQMPPTAKQLLFIDQISAWLPTTHDSDLPTTPILEQTVNDGGESRNGGNGSQVKRSSSPTGDLRTFSLNASDNRSQTTDRTPYEADLTPVSFNSPGTIEVEVGNVRCQFDMQAGKILVAIAKSTLGESQAANKGKNASVPPAADPRFSLKVNDLDIAFLEHVPERSIKAAVKKHFPPDDALLLHMSLAGIAYTSSVLDGALQQHFHLTKTSLSHSKGRLLFFSHESRMRTSLKDTIALQKYDLEALITSKAGASKVEIHTKPIRLVFELSQMDDVLSRSGGLSSLLELGSSVASSSTVRDSPRNFHERRVEPRGVRFEDPPGREPRPYDDLNFGLGKLNIRMGGVSIDIVGSESILKATSSAVKVVYRTEGLGMQIDRISLQGPFLRGATESPELSVNLQNTRLEYLPVPNDKDLDRLLAILTPSKDKYDADDDIMVDTLLRQRRKGGVLRLTVMSFMASLEGMSHMAHLSKVATELGKLSRVAKYLPEDDRPGILSLALVKSFEFDINMGDPIGKLHLQARALEGAHVSVPSLLAAQIATASIRRNDVEILLDEAMTCSGSSNVPPMVMCRFVADEMDPTVKLKLFNICFEYRAALVAALMNTADSFSGEGSEAGSERSSQSLARTSSPPSSECAAEFVRRTNISIAIRDSALALNPRDVQGRALVVLTDATFASPLNDSKDIKVSTDIKKASIMVIDKVNVDGSPIDPDRRGSALQNEDQVRTLTEMGYVPIGYISSATSNINVTQLDDNGNRSTEVEFGNALLILESCADSTQTLVGILNGLSPPAPPVKVSPYRTEIMPIEDLLASFSGDAFVTESGPESGLRAESRADSESRLPEQQDIEYVSEFYQPDPDDSDDISESGLHSEMLDSEIAESTVSISVAPVSIKESLAEASHTKAMTNSLLDFRDEHFGDKSAVGDNSHRWDATRNTYGLAGDRSIRKFPLKVRIRGVHVIWNLFDGYDWQGTRDIISEAVKDIETRAAARRPRSASRLLPGTEEEEESVIGDFLFNSIYIGIPANKDSRELAGEINRDIDDLTSESGSYATSTTITGSPARDQPLRQKQKRLKLQRSKQHKMTFELKGISADMLVFPPGSGEVQSSIDIRVKDLDIFDHVPTSTWKKFATYMRDAGEREAGTSMIHIEILNVRPVPDLAATEMILKLTVLPLRLHVDQDALDFMSRFFEFKDERAPAPSTTTGPPPFLQRVEVNPIKIKLDFKPKRVDYGGLRSGRTTEFMNFFVLDQADMILRRVILYGVSGFDRLGIMLNNIWTPDVRRNQLPGILAGLAPIRSLVNVGSGVKDLVVVPMREYQKDGRIVRSIQKGALAFAKTTSKELIGLGAKLAIGTQTVLQNAETMLAPADPASNPFTRDDQDEDAESPKQISLYADQPIGVVQGLRGAYASLERDLLLAKDAIIAVPGEAMASGSAAGAAKAVLKQAPTVILRPAIGASKAVGKTLLGAGNTLDRENWRRVEEKYKRH</sequence>
<name>A0A8H7A9Q0_9EURO</name>
<organism evidence="14 15">
    <name type="scientific">Endocarpon pusillum</name>
    <dbReference type="NCBI Taxonomy" id="364733"/>
    <lineage>
        <taxon>Eukaryota</taxon>
        <taxon>Fungi</taxon>
        <taxon>Dikarya</taxon>
        <taxon>Ascomycota</taxon>
        <taxon>Pezizomycotina</taxon>
        <taxon>Eurotiomycetes</taxon>
        <taxon>Chaetothyriomycetidae</taxon>
        <taxon>Verrucariales</taxon>
        <taxon>Verrucariaceae</taxon>
        <taxon>Endocarpon</taxon>
    </lineage>
</organism>
<feature type="compositionally biased region" description="Basic and acidic residues" evidence="13">
    <location>
        <begin position="899"/>
        <end position="924"/>
    </location>
</feature>
<evidence type="ECO:0000313" key="14">
    <source>
        <dbReference type="EMBL" id="KAF7503539.1"/>
    </source>
</evidence>
<evidence type="ECO:0000256" key="6">
    <source>
        <dbReference type="ARBA" id="ARBA00022824"/>
    </source>
</evidence>
<keyword evidence="7" id="KW-0072">Autophagy</keyword>
<protein>
    <recommendedName>
        <fullName evidence="4">Autophagy-related protein 2</fullName>
    </recommendedName>
</protein>
<comment type="subcellular location">
    <subcellularLocation>
        <location evidence="1">Endoplasmic reticulum membrane</location>
        <topology evidence="1">Peripheral membrane protein</topology>
    </subcellularLocation>
    <subcellularLocation>
        <location evidence="2">Preautophagosomal structure membrane</location>
        <topology evidence="2">Peripheral membrane protein</topology>
    </subcellularLocation>
</comment>
<dbReference type="EMBL" id="JAACFV010000173">
    <property type="protein sequence ID" value="KAF7503539.1"/>
    <property type="molecule type" value="Genomic_DNA"/>
</dbReference>
<comment type="catalytic activity">
    <reaction evidence="11">
        <text>a 1,2-diacyl-sn-glycero-3-phosphoethanolamine(in) = a 1,2-diacyl-sn-glycero-3-phosphoethanolamine(out)</text>
        <dbReference type="Rhea" id="RHEA:38895"/>
        <dbReference type="ChEBI" id="CHEBI:64612"/>
    </reaction>
</comment>
<dbReference type="GO" id="GO:0061723">
    <property type="term" value="P:glycophagy"/>
    <property type="evidence" value="ECO:0007669"/>
    <property type="project" value="TreeGrafter"/>
</dbReference>
<dbReference type="PANTHER" id="PTHR13190">
    <property type="entry name" value="AUTOPHAGY-RELATED 2, ISOFORM A"/>
    <property type="match status" value="1"/>
</dbReference>
<dbReference type="GO" id="GO:0006869">
    <property type="term" value="P:lipid transport"/>
    <property type="evidence" value="ECO:0007669"/>
    <property type="project" value="UniProtKB-KW"/>
</dbReference>
<keyword evidence="5" id="KW-0813">Transport</keyword>
<feature type="compositionally biased region" description="Low complexity" evidence="13">
    <location>
        <begin position="306"/>
        <end position="322"/>
    </location>
</feature>
<evidence type="ECO:0000256" key="2">
    <source>
        <dbReference type="ARBA" id="ARBA00004623"/>
    </source>
</evidence>
<evidence type="ECO:0000256" key="5">
    <source>
        <dbReference type="ARBA" id="ARBA00022448"/>
    </source>
</evidence>
<dbReference type="GO" id="GO:0061709">
    <property type="term" value="P:reticulophagy"/>
    <property type="evidence" value="ECO:0007669"/>
    <property type="project" value="TreeGrafter"/>
</dbReference>
<feature type="region of interest" description="Disordered" evidence="13">
    <location>
        <begin position="1208"/>
        <end position="1232"/>
    </location>
</feature>
<keyword evidence="9" id="KW-0472">Membrane</keyword>
<feature type="compositionally biased region" description="Polar residues" evidence="13">
    <location>
        <begin position="1640"/>
        <end position="1653"/>
    </location>
</feature>
<dbReference type="Proteomes" id="UP000606974">
    <property type="component" value="Unassembled WGS sequence"/>
</dbReference>
<keyword evidence="6" id="KW-0256">Endoplasmic reticulum</keyword>
<dbReference type="GO" id="GO:0034727">
    <property type="term" value="P:piecemeal microautophagy of the nucleus"/>
    <property type="evidence" value="ECO:0007669"/>
    <property type="project" value="TreeGrafter"/>
</dbReference>
<dbReference type="GO" id="GO:0032266">
    <property type="term" value="F:phosphatidylinositol-3-phosphate binding"/>
    <property type="evidence" value="ECO:0007669"/>
    <property type="project" value="TreeGrafter"/>
</dbReference>
<feature type="region of interest" description="Disordered" evidence="13">
    <location>
        <begin position="518"/>
        <end position="573"/>
    </location>
</feature>
<evidence type="ECO:0000256" key="1">
    <source>
        <dbReference type="ARBA" id="ARBA00004406"/>
    </source>
</evidence>
<gene>
    <name evidence="14" type="ORF">GJ744_003651</name>
</gene>
<feature type="compositionally biased region" description="Basic and acidic residues" evidence="13">
    <location>
        <begin position="439"/>
        <end position="455"/>
    </location>
</feature>
<evidence type="ECO:0000256" key="9">
    <source>
        <dbReference type="ARBA" id="ARBA00023136"/>
    </source>
</evidence>
<feature type="region of interest" description="Disordered" evidence="13">
    <location>
        <begin position="1639"/>
        <end position="1662"/>
    </location>
</feature>
<dbReference type="PANTHER" id="PTHR13190:SF1">
    <property type="entry name" value="AUTOPHAGY-RELATED 2, ISOFORM A"/>
    <property type="match status" value="1"/>
</dbReference>
<feature type="region of interest" description="Disordered" evidence="13">
    <location>
        <begin position="107"/>
        <end position="149"/>
    </location>
</feature>
<dbReference type="InterPro" id="IPR026849">
    <property type="entry name" value="ATG2"/>
</dbReference>
<feature type="region of interest" description="Disordered" evidence="13">
    <location>
        <begin position="622"/>
        <end position="689"/>
    </location>
</feature>
<dbReference type="GO" id="GO:0005789">
    <property type="term" value="C:endoplasmic reticulum membrane"/>
    <property type="evidence" value="ECO:0007669"/>
    <property type="project" value="UniProtKB-SubCell"/>
</dbReference>
<dbReference type="GO" id="GO:0034045">
    <property type="term" value="C:phagophore assembly site membrane"/>
    <property type="evidence" value="ECO:0007669"/>
    <property type="project" value="UniProtKB-SubCell"/>
</dbReference>
<proteinExistence type="inferred from homology"/>
<comment type="catalytic activity">
    <reaction evidence="10">
        <text>a 1,2-diacyl-sn-glycero-3-phospho-L-serine(in) = a 1,2-diacyl-sn-glycero-3-phospho-L-serine(out)</text>
        <dbReference type="Rhea" id="RHEA:38663"/>
        <dbReference type="ChEBI" id="CHEBI:57262"/>
    </reaction>
</comment>
<evidence type="ECO:0000256" key="10">
    <source>
        <dbReference type="ARBA" id="ARBA00024479"/>
    </source>
</evidence>
<evidence type="ECO:0000256" key="12">
    <source>
        <dbReference type="ARBA" id="ARBA00024631"/>
    </source>
</evidence>
<comment type="similarity">
    <text evidence="3">Belongs to the ATG2 family.</text>
</comment>
<comment type="caution">
    <text evidence="14">The sequence shown here is derived from an EMBL/GenBank/DDBJ whole genome shotgun (WGS) entry which is preliminary data.</text>
</comment>
<comment type="catalytic activity">
    <reaction evidence="12">
        <text>a 1,2-diacyl-sn-glycero-3-phosphocholine(in) = a 1,2-diacyl-sn-glycero-3-phosphocholine(out)</text>
        <dbReference type="Rhea" id="RHEA:38571"/>
        <dbReference type="ChEBI" id="CHEBI:57643"/>
    </reaction>
</comment>
<evidence type="ECO:0000256" key="11">
    <source>
        <dbReference type="ARBA" id="ARBA00024615"/>
    </source>
</evidence>
<feature type="compositionally biased region" description="Polar residues" evidence="13">
    <location>
        <begin position="650"/>
        <end position="679"/>
    </location>
</feature>
<reference evidence="14" key="1">
    <citation type="submission" date="2020-02" db="EMBL/GenBank/DDBJ databases">
        <authorList>
            <person name="Palmer J.M."/>
        </authorList>
    </citation>
    <scope>NUCLEOTIDE SEQUENCE</scope>
    <source>
        <strain evidence="14">EPUS1.4</strain>
        <tissue evidence="14">Thallus</tissue>
    </source>
</reference>
<evidence type="ECO:0000256" key="8">
    <source>
        <dbReference type="ARBA" id="ARBA00023055"/>
    </source>
</evidence>
<dbReference type="GO" id="GO:0000422">
    <property type="term" value="P:autophagy of mitochondrion"/>
    <property type="evidence" value="ECO:0007669"/>
    <property type="project" value="TreeGrafter"/>
</dbReference>
<accession>A0A8H7A9Q0</accession>
<feature type="compositionally biased region" description="Basic and acidic residues" evidence="13">
    <location>
        <begin position="1425"/>
        <end position="1439"/>
    </location>
</feature>
<feature type="region of interest" description="Disordered" evidence="13">
    <location>
        <begin position="1418"/>
        <end position="1439"/>
    </location>
</feature>
<keyword evidence="15" id="KW-1185">Reference proteome</keyword>
<feature type="compositionally biased region" description="Polar residues" evidence="13">
    <location>
        <begin position="127"/>
        <end position="137"/>
    </location>
</feature>
<evidence type="ECO:0000313" key="15">
    <source>
        <dbReference type="Proteomes" id="UP000606974"/>
    </source>
</evidence>
<keyword evidence="8" id="KW-0445">Lipid transport</keyword>
<dbReference type="GO" id="GO:0000045">
    <property type="term" value="P:autophagosome assembly"/>
    <property type="evidence" value="ECO:0007669"/>
    <property type="project" value="TreeGrafter"/>
</dbReference>
<dbReference type="OrthoDB" id="18982at2759"/>
<feature type="compositionally biased region" description="Basic and acidic residues" evidence="13">
    <location>
        <begin position="107"/>
        <end position="121"/>
    </location>
</feature>
<feature type="region of interest" description="Disordered" evidence="13">
    <location>
        <begin position="896"/>
        <end position="924"/>
    </location>
</feature>
<evidence type="ECO:0000256" key="13">
    <source>
        <dbReference type="SAM" id="MobiDB-lite"/>
    </source>
</evidence>
<feature type="region of interest" description="Disordered" evidence="13">
    <location>
        <begin position="306"/>
        <end position="328"/>
    </location>
</feature>
<feature type="compositionally biased region" description="Low complexity" evidence="13">
    <location>
        <begin position="1208"/>
        <end position="1222"/>
    </location>
</feature>
<evidence type="ECO:0000256" key="3">
    <source>
        <dbReference type="ARBA" id="ARBA00009714"/>
    </source>
</evidence>
<dbReference type="GO" id="GO:0061908">
    <property type="term" value="C:phagophore"/>
    <property type="evidence" value="ECO:0007669"/>
    <property type="project" value="TreeGrafter"/>
</dbReference>
<dbReference type="GO" id="GO:0043495">
    <property type="term" value="F:protein-membrane adaptor activity"/>
    <property type="evidence" value="ECO:0007669"/>
    <property type="project" value="TreeGrafter"/>
</dbReference>
<evidence type="ECO:0000256" key="7">
    <source>
        <dbReference type="ARBA" id="ARBA00023006"/>
    </source>
</evidence>
<evidence type="ECO:0000256" key="4">
    <source>
        <dbReference type="ARBA" id="ARBA00018070"/>
    </source>
</evidence>
<feature type="region of interest" description="Disordered" evidence="13">
    <location>
        <begin position="412"/>
        <end position="463"/>
    </location>
</feature>
<dbReference type="Pfam" id="PF13329">
    <property type="entry name" value="ATG2_CAD"/>
    <property type="match status" value="1"/>
</dbReference>